<feature type="transmembrane region" description="Helical" evidence="6">
    <location>
        <begin position="221"/>
        <end position="244"/>
    </location>
</feature>
<dbReference type="InterPro" id="IPR049326">
    <property type="entry name" value="Rhodopsin_dom_fungi"/>
</dbReference>
<evidence type="ECO:0000256" key="6">
    <source>
        <dbReference type="SAM" id="Phobius"/>
    </source>
</evidence>
<protein>
    <recommendedName>
        <fullName evidence="7">Rhodopsin domain-containing protein</fullName>
    </recommendedName>
</protein>
<evidence type="ECO:0000259" key="7">
    <source>
        <dbReference type="Pfam" id="PF20684"/>
    </source>
</evidence>
<feature type="transmembrane region" description="Helical" evidence="6">
    <location>
        <begin position="24"/>
        <end position="45"/>
    </location>
</feature>
<feature type="transmembrane region" description="Helical" evidence="6">
    <location>
        <begin position="140"/>
        <end position="160"/>
    </location>
</feature>
<dbReference type="OrthoDB" id="5329176at2759"/>
<comment type="subcellular location">
    <subcellularLocation>
        <location evidence="1">Membrane</location>
        <topology evidence="1">Multi-pass membrane protein</topology>
    </subcellularLocation>
</comment>
<feature type="domain" description="Rhodopsin" evidence="7">
    <location>
        <begin position="41"/>
        <end position="284"/>
    </location>
</feature>
<dbReference type="PANTHER" id="PTHR33048">
    <property type="entry name" value="PTH11-LIKE INTEGRAL MEMBRANE PROTEIN (AFU_ORTHOLOGUE AFUA_5G11245)"/>
    <property type="match status" value="1"/>
</dbReference>
<dbReference type="GO" id="GO:0016020">
    <property type="term" value="C:membrane"/>
    <property type="evidence" value="ECO:0007669"/>
    <property type="project" value="UniProtKB-SubCell"/>
</dbReference>
<accession>A0A5N7CAM6</accession>
<feature type="transmembrane region" description="Helical" evidence="6">
    <location>
        <begin position="57"/>
        <end position="84"/>
    </location>
</feature>
<dbReference type="Pfam" id="PF20684">
    <property type="entry name" value="Fung_rhodopsin"/>
    <property type="match status" value="1"/>
</dbReference>
<reference evidence="8" key="1">
    <citation type="submission" date="2019-04" db="EMBL/GenBank/DDBJ databases">
        <title>Friends and foes A comparative genomics studyof 23 Aspergillus species from section Flavi.</title>
        <authorList>
            <consortium name="DOE Joint Genome Institute"/>
            <person name="Kjaerbolling I."/>
            <person name="Vesth T."/>
            <person name="Frisvad J.C."/>
            <person name="Nybo J.L."/>
            <person name="Theobald S."/>
            <person name="Kildgaard S."/>
            <person name="Isbrandt T."/>
            <person name="Kuo A."/>
            <person name="Sato A."/>
            <person name="Lyhne E.K."/>
            <person name="Kogle M.E."/>
            <person name="Wiebenga A."/>
            <person name="Kun R.S."/>
            <person name="Lubbers R.J."/>
            <person name="Makela M.R."/>
            <person name="Barry K."/>
            <person name="Chovatia M."/>
            <person name="Clum A."/>
            <person name="Daum C."/>
            <person name="Haridas S."/>
            <person name="He G."/>
            <person name="LaButti K."/>
            <person name="Lipzen A."/>
            <person name="Mondo S."/>
            <person name="Riley R."/>
            <person name="Salamov A."/>
            <person name="Simmons B.A."/>
            <person name="Magnuson J.K."/>
            <person name="Henrissat B."/>
            <person name="Mortensen U.H."/>
            <person name="Larsen T.O."/>
            <person name="Devries R.P."/>
            <person name="Grigoriev I.V."/>
            <person name="Machida M."/>
            <person name="Baker S.E."/>
            <person name="Andersen M.R."/>
        </authorList>
    </citation>
    <scope>NUCLEOTIDE SEQUENCE [LARGE SCALE GENOMIC DNA]</scope>
    <source>
        <strain evidence="8">IBT 14317</strain>
    </source>
</reference>
<keyword evidence="2 6" id="KW-0812">Transmembrane</keyword>
<dbReference type="Proteomes" id="UP000326877">
    <property type="component" value="Unassembled WGS sequence"/>
</dbReference>
<evidence type="ECO:0000256" key="2">
    <source>
        <dbReference type="ARBA" id="ARBA00022692"/>
    </source>
</evidence>
<evidence type="ECO:0000256" key="1">
    <source>
        <dbReference type="ARBA" id="ARBA00004141"/>
    </source>
</evidence>
<feature type="transmembrane region" description="Helical" evidence="6">
    <location>
        <begin position="104"/>
        <end position="128"/>
    </location>
</feature>
<evidence type="ECO:0000256" key="4">
    <source>
        <dbReference type="ARBA" id="ARBA00023136"/>
    </source>
</evidence>
<organism evidence="8">
    <name type="scientific">Petromyces alliaceus</name>
    <name type="common">Aspergillus alliaceus</name>
    <dbReference type="NCBI Taxonomy" id="209559"/>
    <lineage>
        <taxon>Eukaryota</taxon>
        <taxon>Fungi</taxon>
        <taxon>Dikarya</taxon>
        <taxon>Ascomycota</taxon>
        <taxon>Pezizomycotina</taxon>
        <taxon>Eurotiomycetes</taxon>
        <taxon>Eurotiomycetidae</taxon>
        <taxon>Eurotiales</taxon>
        <taxon>Aspergillaceae</taxon>
        <taxon>Aspergillus</taxon>
        <taxon>Aspergillus subgen. Circumdati</taxon>
    </lineage>
</organism>
<dbReference type="AlphaFoldDB" id="A0A5N7CAM6"/>
<comment type="similarity">
    <text evidence="5">Belongs to the SAT4 family.</text>
</comment>
<keyword evidence="3 6" id="KW-1133">Transmembrane helix</keyword>
<sequence>MGSMAMNEKDYPPEYMDAFSGDELLATAVIFMVLEIVFATVRVWTKERQEMERGLDDWFIWPALVVNIILCIEGLILIPLAGVGTHLVAVESRSPEKLVAWSKGIYACVWLWALAVALPKISIVGFYLRFFKAPYERAISYTLILVIAATFVATGLTATFECSPIHYQWDKNIAGGGTCIDVLAFYRWMSFPNIVTDAIMLILPLPMVCRLHTTRSQKVGLGIIFATGGAGIITSCLRFAIFYNHDAFQDNTWTSVQLLKWTDIEPGIYFLAACMPSFRPLLQRAWSRFMSPYLKSSRNGGSTDPSERGGIALYTIGGSSREHKYARRSHNRTLELLSEVDGDEPNEVKQDDQRTLLTRMAFGNVASSKRQGSPFLSNGGIQVTKTVAIDRC</sequence>
<evidence type="ECO:0000313" key="8">
    <source>
        <dbReference type="EMBL" id="KAE8391192.1"/>
    </source>
</evidence>
<gene>
    <name evidence="8" type="ORF">BDV23DRAFT_72411</name>
</gene>
<dbReference type="InterPro" id="IPR052337">
    <property type="entry name" value="SAT4-like"/>
</dbReference>
<dbReference type="EMBL" id="ML735247">
    <property type="protein sequence ID" value="KAE8391192.1"/>
    <property type="molecule type" value="Genomic_DNA"/>
</dbReference>
<proteinExistence type="inferred from homology"/>
<name>A0A5N7CAM6_PETAA</name>
<evidence type="ECO:0000256" key="5">
    <source>
        <dbReference type="ARBA" id="ARBA00038359"/>
    </source>
</evidence>
<dbReference type="PANTHER" id="PTHR33048:SF47">
    <property type="entry name" value="INTEGRAL MEMBRANE PROTEIN-RELATED"/>
    <property type="match status" value="1"/>
</dbReference>
<keyword evidence="4 6" id="KW-0472">Membrane</keyword>
<evidence type="ECO:0000256" key="3">
    <source>
        <dbReference type="ARBA" id="ARBA00022989"/>
    </source>
</evidence>
<feature type="transmembrane region" description="Helical" evidence="6">
    <location>
        <begin position="191"/>
        <end position="209"/>
    </location>
</feature>